<dbReference type="EMBL" id="CAICTM010000055">
    <property type="protein sequence ID" value="CAB9499247.1"/>
    <property type="molecule type" value="Genomic_DNA"/>
</dbReference>
<evidence type="ECO:0000313" key="11">
    <source>
        <dbReference type="EMBL" id="CAB9499247.1"/>
    </source>
</evidence>
<keyword evidence="8" id="KW-0333">Golgi apparatus</keyword>
<comment type="caution">
    <text evidence="11">The sequence shown here is derived from an EMBL/GenBank/DDBJ whole genome shotgun (WGS) entry which is preliminary data.</text>
</comment>
<dbReference type="Pfam" id="PF00450">
    <property type="entry name" value="Peptidase_S10"/>
    <property type="match status" value="1"/>
</dbReference>
<keyword evidence="10 11" id="KW-0121">Carboxypeptidase</keyword>
<dbReference type="EC" id="3.4.16.-" evidence="10"/>
<evidence type="ECO:0000256" key="7">
    <source>
        <dbReference type="ARBA" id="ARBA00022989"/>
    </source>
</evidence>
<dbReference type="InterPro" id="IPR029058">
    <property type="entry name" value="AB_hydrolase_fold"/>
</dbReference>
<keyword evidence="12" id="KW-1185">Reference proteome</keyword>
<evidence type="ECO:0000256" key="9">
    <source>
        <dbReference type="ARBA" id="ARBA00023136"/>
    </source>
</evidence>
<evidence type="ECO:0000256" key="3">
    <source>
        <dbReference type="ARBA" id="ARBA00009431"/>
    </source>
</evidence>
<dbReference type="SUPFAM" id="SSF53474">
    <property type="entry name" value="alpha/beta-Hydrolases"/>
    <property type="match status" value="1"/>
</dbReference>
<proteinExistence type="inferred from homology"/>
<dbReference type="PRINTS" id="PR00724">
    <property type="entry name" value="CRBOXYPTASEC"/>
</dbReference>
<dbReference type="GO" id="GO:0006508">
    <property type="term" value="P:proteolysis"/>
    <property type="evidence" value="ECO:0007669"/>
    <property type="project" value="UniProtKB-KW"/>
</dbReference>
<dbReference type="AlphaFoldDB" id="A0A9N8D9V1"/>
<keyword evidence="10" id="KW-0645">Protease</keyword>
<evidence type="ECO:0000256" key="8">
    <source>
        <dbReference type="ARBA" id="ARBA00023034"/>
    </source>
</evidence>
<dbReference type="GO" id="GO:0005794">
    <property type="term" value="C:Golgi apparatus"/>
    <property type="evidence" value="ECO:0007669"/>
    <property type="project" value="UniProtKB-SubCell"/>
</dbReference>
<protein>
    <recommendedName>
        <fullName evidence="10">Carboxypeptidase</fullName>
        <ecNumber evidence="10">3.4.16.-</ecNumber>
    </recommendedName>
</protein>
<evidence type="ECO:0000256" key="6">
    <source>
        <dbReference type="ARBA" id="ARBA00022729"/>
    </source>
</evidence>
<evidence type="ECO:0000313" key="12">
    <source>
        <dbReference type="Proteomes" id="UP001153069"/>
    </source>
</evidence>
<gene>
    <name evidence="11" type="ORF">SEMRO_56_G033040.1</name>
</gene>
<dbReference type="InterPro" id="IPR001563">
    <property type="entry name" value="Peptidase_S10"/>
</dbReference>
<name>A0A9N8D9V1_9STRA</name>
<organism evidence="11 12">
    <name type="scientific">Seminavis robusta</name>
    <dbReference type="NCBI Taxonomy" id="568900"/>
    <lineage>
        <taxon>Eukaryota</taxon>
        <taxon>Sar</taxon>
        <taxon>Stramenopiles</taxon>
        <taxon>Ochrophyta</taxon>
        <taxon>Bacillariophyta</taxon>
        <taxon>Bacillariophyceae</taxon>
        <taxon>Bacillariophycidae</taxon>
        <taxon>Naviculales</taxon>
        <taxon>Naviculaceae</taxon>
        <taxon>Seminavis</taxon>
    </lineage>
</organism>
<evidence type="ECO:0000256" key="10">
    <source>
        <dbReference type="RuleBase" id="RU361156"/>
    </source>
</evidence>
<evidence type="ECO:0000256" key="4">
    <source>
        <dbReference type="ARBA" id="ARBA00022692"/>
    </source>
</evidence>
<keyword evidence="6" id="KW-0732">Signal</keyword>
<dbReference type="InterPro" id="IPR018202">
    <property type="entry name" value="Ser_caboxypep_ser_AS"/>
</dbReference>
<keyword evidence="9" id="KW-0472">Membrane</keyword>
<dbReference type="PANTHER" id="PTHR11802">
    <property type="entry name" value="SERINE PROTEASE FAMILY S10 SERINE CARBOXYPEPTIDASE"/>
    <property type="match status" value="1"/>
</dbReference>
<sequence>MLPPRSLPSMDDFLVEGLSEVEPAYGTFEAEGRMYAGQLPMVWLNGGPGCSSFNCGVMFENSPVTVPLRPAGYARTSAREPFEYNENAWTKATAMLYVEQPVGVGFSTGGPDPEKEADLAGDFYIFLQNFFQVFDTYQSSKLFIVGESYAGYFAPSIAYKIFKEQKKLDDTSDIAINLAGVGLGNGWANAMVQGPATIDYGYWHGLYDEHTRQALHAEWNHCINSPKDEEEPTPFHKVNPPDDCGMMLAPLMAGGKGVWDDNLNGPNAYDVTTWDGYPVILGGNSSIENFFNDPRVKEKLHAPEDVFWRGCIPGAGRRLQEARRFLGLLENDQPMSTVPYLAEMLDGGVRVLIYNGDRDLSTNAQGSEMLLNGMEWSGAEEWFTTPRGLWVNPKNSKDKTPAGYAKSLKGLDFVVIYNSGHLVPYNQPENALDLITRFIKNESYYDRPLPSFDFYHKTRNPGTTLANGMYPLMPPDNSQSKNNHHGLNVALTAISSFVAGAAVTSFFMGPRGGYQKL</sequence>
<dbReference type="PROSITE" id="PS00560">
    <property type="entry name" value="CARBOXYPEPT_SER_HIS"/>
    <property type="match status" value="1"/>
</dbReference>
<comment type="similarity">
    <text evidence="3 10">Belongs to the peptidase S10 family.</text>
</comment>
<evidence type="ECO:0000256" key="1">
    <source>
        <dbReference type="ARBA" id="ARBA00001003"/>
    </source>
</evidence>
<dbReference type="Gene3D" id="3.40.50.1820">
    <property type="entry name" value="alpha/beta hydrolase"/>
    <property type="match status" value="1"/>
</dbReference>
<dbReference type="PANTHER" id="PTHR11802:SF190">
    <property type="entry name" value="PHEROMONE-PROCESSING CARBOXYPEPTIDASE KEX1"/>
    <property type="match status" value="1"/>
</dbReference>
<dbReference type="GO" id="GO:0004185">
    <property type="term" value="F:serine-type carboxypeptidase activity"/>
    <property type="evidence" value="ECO:0007669"/>
    <property type="project" value="UniProtKB-UniRule"/>
</dbReference>
<comment type="catalytic activity">
    <reaction evidence="1">
        <text>Preferential release of a C-terminal arginine or lysine residue.</text>
        <dbReference type="EC" id="3.4.16.6"/>
    </reaction>
</comment>
<keyword evidence="4" id="KW-0812">Transmembrane</keyword>
<keyword evidence="5" id="KW-0053">Apoptosis</keyword>
<dbReference type="OrthoDB" id="443318at2759"/>
<comment type="subcellular location">
    <subcellularLocation>
        <location evidence="2">Golgi apparatus</location>
        <location evidence="2">trans-Golgi network membrane</location>
        <topology evidence="2">Single-pass type I membrane protein</topology>
    </subcellularLocation>
</comment>
<reference evidence="11" key="1">
    <citation type="submission" date="2020-06" db="EMBL/GenBank/DDBJ databases">
        <authorList>
            <consortium name="Plant Systems Biology data submission"/>
        </authorList>
    </citation>
    <scope>NUCLEOTIDE SEQUENCE</scope>
    <source>
        <strain evidence="11">D6</strain>
    </source>
</reference>
<dbReference type="PROSITE" id="PS00131">
    <property type="entry name" value="CARBOXYPEPT_SER_SER"/>
    <property type="match status" value="1"/>
</dbReference>
<evidence type="ECO:0000256" key="2">
    <source>
        <dbReference type="ARBA" id="ARBA00004393"/>
    </source>
</evidence>
<evidence type="ECO:0000256" key="5">
    <source>
        <dbReference type="ARBA" id="ARBA00022703"/>
    </source>
</evidence>
<dbReference type="Proteomes" id="UP001153069">
    <property type="component" value="Unassembled WGS sequence"/>
</dbReference>
<dbReference type="InterPro" id="IPR033124">
    <property type="entry name" value="Ser_caboxypep_his_AS"/>
</dbReference>
<keyword evidence="7" id="KW-1133">Transmembrane helix</keyword>
<keyword evidence="10" id="KW-0378">Hydrolase</keyword>
<accession>A0A9N8D9V1</accession>